<evidence type="ECO:0000313" key="1">
    <source>
        <dbReference type="EMBL" id="QIC67052.1"/>
    </source>
</evidence>
<protein>
    <submittedName>
        <fullName evidence="1">Uncharacterized protein</fullName>
    </submittedName>
</protein>
<accession>A0AAE6WVX6</accession>
<name>A0AAE6WVX6_9GAMM</name>
<organism evidence="1 2">
    <name type="scientific">Acinetobacter schindleri</name>
    <dbReference type="NCBI Taxonomy" id="108981"/>
    <lineage>
        <taxon>Bacteria</taxon>
        <taxon>Pseudomonadati</taxon>
        <taxon>Pseudomonadota</taxon>
        <taxon>Gammaproteobacteria</taxon>
        <taxon>Moraxellales</taxon>
        <taxon>Moraxellaceae</taxon>
        <taxon>Acinetobacter</taxon>
    </lineage>
</organism>
<sequence>MTENPFAFYDEQLNKLKNELIRSNSKKLESIEKSLSANGIKIKKLDYYHAVGLVIITDKKISEIISLEPDKDDLYNWSDLKKRIPNIFGVGYFSYENFYLMASHFFRRGYYQLNNFTPSFVEEFYKLDKTNIDAFLSLDDEAIRVDEPRSYFEADAWFGAKYNKEIACIPDGIVKHRPTLGIKPEFIKILFSNNYSLDIKWSTKGNIKTFQLLEFKDETIQILDDGKGLYPVRYVHAEFNLDTNQFQHFDGAIHFYEEKHYFEKRDQDINFDEKHFKGLKPISKKLFKLNGVISVEDWSNLVSNFLHGNPLIYEYFTGEYPQYIKRLLNN</sequence>
<reference evidence="1 2" key="1">
    <citation type="submission" date="2019-09" db="EMBL/GenBank/DDBJ databases">
        <title>Non-baumannii Acinetobacter spp. carrying blaNDM-1 isolated in China.</title>
        <authorList>
            <person name="Cui C."/>
            <person name="Chen C."/>
            <person name="Sun J."/>
            <person name="Liu Y."/>
        </authorList>
    </citation>
    <scope>NUCLEOTIDE SEQUENCE [LARGE SCALE GENOMIC DNA]</scope>
    <source>
        <strain evidence="1 2">HZE23-1</strain>
    </source>
</reference>
<gene>
    <name evidence="1" type="ORF">FSC10_06585</name>
</gene>
<dbReference type="AlphaFoldDB" id="A0AAE6WVX6"/>
<proteinExistence type="predicted"/>
<dbReference type="Proteomes" id="UP000503505">
    <property type="component" value="Chromosome"/>
</dbReference>
<dbReference type="RefSeq" id="WP_163171231.1">
    <property type="nucleotide sequence ID" value="NZ_CP044463.1"/>
</dbReference>
<evidence type="ECO:0000313" key="2">
    <source>
        <dbReference type="Proteomes" id="UP000503505"/>
    </source>
</evidence>
<dbReference type="EMBL" id="CP044463">
    <property type="protein sequence ID" value="QIC67052.1"/>
    <property type="molecule type" value="Genomic_DNA"/>
</dbReference>